<dbReference type="InterPro" id="IPR023408">
    <property type="entry name" value="MscS_beta-dom_sf"/>
</dbReference>
<name>A5D4L6_PELTS</name>
<dbReference type="SUPFAM" id="SSF82861">
    <property type="entry name" value="Mechanosensitive channel protein MscS (YggB), transmembrane region"/>
    <property type="match status" value="1"/>
</dbReference>
<dbReference type="InterPro" id="IPR049278">
    <property type="entry name" value="MS_channel_C"/>
</dbReference>
<dbReference type="Pfam" id="PF00924">
    <property type="entry name" value="MS_channel_2nd"/>
    <property type="match status" value="1"/>
</dbReference>
<keyword evidence="5 7" id="KW-1133">Transmembrane helix</keyword>
<dbReference type="InterPro" id="IPR006685">
    <property type="entry name" value="MscS_channel_2nd"/>
</dbReference>
<evidence type="ECO:0000313" key="11">
    <source>
        <dbReference type="EMBL" id="BAF58800.1"/>
    </source>
</evidence>
<feature type="domain" description="Mechanosensitive ion channel MscS" evidence="8">
    <location>
        <begin position="178"/>
        <end position="244"/>
    </location>
</feature>
<dbReference type="InterPro" id="IPR011014">
    <property type="entry name" value="MscS_channel_TM-2"/>
</dbReference>
<dbReference type="STRING" id="370438.PTH_0619"/>
<keyword evidence="3" id="KW-1003">Cell membrane</keyword>
<feature type="transmembrane region" description="Helical" evidence="7">
    <location>
        <begin position="90"/>
        <end position="107"/>
    </location>
</feature>
<evidence type="ECO:0000256" key="1">
    <source>
        <dbReference type="ARBA" id="ARBA00004651"/>
    </source>
</evidence>
<feature type="transmembrane region" description="Helical" evidence="7">
    <location>
        <begin position="60"/>
        <end position="78"/>
    </location>
</feature>
<dbReference type="GO" id="GO:0005886">
    <property type="term" value="C:plasma membrane"/>
    <property type="evidence" value="ECO:0007669"/>
    <property type="project" value="UniProtKB-SubCell"/>
</dbReference>
<dbReference type="EMBL" id="AP009389">
    <property type="protein sequence ID" value="BAF58800.1"/>
    <property type="molecule type" value="Genomic_DNA"/>
</dbReference>
<evidence type="ECO:0000259" key="9">
    <source>
        <dbReference type="Pfam" id="PF21082"/>
    </source>
</evidence>
<keyword evidence="4 7" id="KW-0812">Transmembrane</keyword>
<evidence type="ECO:0000256" key="2">
    <source>
        <dbReference type="ARBA" id="ARBA00008017"/>
    </source>
</evidence>
<evidence type="ECO:0000259" key="10">
    <source>
        <dbReference type="Pfam" id="PF21088"/>
    </source>
</evidence>
<dbReference type="AlphaFoldDB" id="A5D4L6"/>
<evidence type="ECO:0000256" key="7">
    <source>
        <dbReference type="SAM" id="Phobius"/>
    </source>
</evidence>
<dbReference type="KEGG" id="pth:PTH_0619"/>
<accession>A5D4L6</accession>
<evidence type="ECO:0000256" key="4">
    <source>
        <dbReference type="ARBA" id="ARBA00022692"/>
    </source>
</evidence>
<dbReference type="InterPro" id="IPR045042">
    <property type="entry name" value="YnaI-like"/>
</dbReference>
<dbReference type="HOGENOM" id="CLU_037945_0_4_9"/>
<reference evidence="12" key="1">
    <citation type="journal article" date="2008" name="Genome Res.">
        <title>The genome of Pelotomaculum thermopropionicum reveals niche-associated evolution in anaerobic microbiota.</title>
        <authorList>
            <person name="Kosaka T."/>
            <person name="Kato S."/>
            <person name="Shimoyama T."/>
            <person name="Ishii S."/>
            <person name="Abe T."/>
            <person name="Watanabe K."/>
        </authorList>
    </citation>
    <scope>NUCLEOTIDE SEQUENCE [LARGE SCALE GENOMIC DNA]</scope>
    <source>
        <strain evidence="12">DSM 13744 / JCM 10971 / SI</strain>
    </source>
</reference>
<sequence length="366" mass="42102">MLLNIMSPTAQNAVIASLIFLFFLFLSKIFTTHVFHLVLKIFSKTNTEFDEKILLSFERPLRVFFVAFGIYAALLYLPFDAGLQLLITKFFRSVIIVLTTWGLYNLQDVHSIFFKKIQEKLNVQIDKILFPFISKFLRVVTIFFAFTIIAQEWDYDINGLIAGLGLGGLAFALAAKDALANIFGGMVIILDKPFSIGDWIKTPSVEGTVEDINFRSTKIRTFAQALVTVPNSTLANESITNWSRMGKRRITFYLGVTYNTPRKKLEKCISEIRTMLENHPEIHKETIIVRFEEFGESSLNIFLYFFTVTTAWGEYLRVKEDVNYKIMEILEREEVSVAFPSRSIYFETPLPGEAKDSQHNIKERIN</sequence>
<dbReference type="InterPro" id="IPR049142">
    <property type="entry name" value="MS_channel_1st"/>
</dbReference>
<dbReference type="Gene3D" id="2.30.30.60">
    <property type="match status" value="1"/>
</dbReference>
<feature type="transmembrane region" description="Helical" evidence="7">
    <location>
        <begin position="157"/>
        <end position="175"/>
    </location>
</feature>
<proteinExistence type="inferred from homology"/>
<protein>
    <submittedName>
        <fullName evidence="11">Small-conductance mechanosensitive channel</fullName>
    </submittedName>
</protein>
<dbReference type="Pfam" id="PF21088">
    <property type="entry name" value="MS_channel_1st"/>
    <property type="match status" value="1"/>
</dbReference>
<evidence type="ECO:0000259" key="8">
    <source>
        <dbReference type="Pfam" id="PF00924"/>
    </source>
</evidence>
<dbReference type="InterPro" id="IPR010920">
    <property type="entry name" value="LSM_dom_sf"/>
</dbReference>
<evidence type="ECO:0000256" key="5">
    <source>
        <dbReference type="ARBA" id="ARBA00022989"/>
    </source>
</evidence>
<comment type="subcellular location">
    <subcellularLocation>
        <location evidence="1">Cell membrane</location>
        <topology evidence="1">Multi-pass membrane protein</topology>
    </subcellularLocation>
</comment>
<dbReference type="eggNOG" id="COG0668">
    <property type="taxonomic scope" value="Bacteria"/>
</dbReference>
<gene>
    <name evidence="11" type="primary">MscS</name>
    <name evidence="11" type="ordered locus">PTH_0619</name>
</gene>
<dbReference type="InterPro" id="IPR011066">
    <property type="entry name" value="MscS_channel_C_sf"/>
</dbReference>
<dbReference type="Gene3D" id="1.10.287.1260">
    <property type="match status" value="1"/>
</dbReference>
<dbReference type="GO" id="GO:0055085">
    <property type="term" value="P:transmembrane transport"/>
    <property type="evidence" value="ECO:0007669"/>
    <property type="project" value="InterPro"/>
</dbReference>
<keyword evidence="6 7" id="KW-0472">Membrane</keyword>
<dbReference type="Pfam" id="PF21082">
    <property type="entry name" value="MS_channel_3rd"/>
    <property type="match status" value="1"/>
</dbReference>
<comment type="similarity">
    <text evidence="2">Belongs to the MscS (TC 1.A.23) family.</text>
</comment>
<dbReference type="PANTHER" id="PTHR43634:SF2">
    <property type="entry name" value="LOW CONDUCTANCE MECHANOSENSITIVE CHANNEL YNAI"/>
    <property type="match status" value="1"/>
</dbReference>
<dbReference type="PANTHER" id="PTHR43634">
    <property type="entry name" value="OW CONDUCTANCE MECHANOSENSITIVE CHANNEL"/>
    <property type="match status" value="1"/>
</dbReference>
<feature type="transmembrane region" description="Helical" evidence="7">
    <location>
        <begin position="12"/>
        <end position="39"/>
    </location>
</feature>
<organism evidence="11 12">
    <name type="scientific">Pelotomaculum thermopropionicum (strain DSM 13744 / JCM 10971 / SI)</name>
    <dbReference type="NCBI Taxonomy" id="370438"/>
    <lineage>
        <taxon>Bacteria</taxon>
        <taxon>Bacillati</taxon>
        <taxon>Bacillota</taxon>
        <taxon>Clostridia</taxon>
        <taxon>Eubacteriales</taxon>
        <taxon>Desulfotomaculaceae</taxon>
        <taxon>Pelotomaculum</taxon>
    </lineage>
</organism>
<evidence type="ECO:0000256" key="3">
    <source>
        <dbReference type="ARBA" id="ARBA00022475"/>
    </source>
</evidence>
<dbReference type="SUPFAM" id="SSF50182">
    <property type="entry name" value="Sm-like ribonucleoproteins"/>
    <property type="match status" value="1"/>
</dbReference>
<evidence type="ECO:0000313" key="12">
    <source>
        <dbReference type="Proteomes" id="UP000006556"/>
    </source>
</evidence>
<feature type="domain" description="Mechanosensitive ion channel transmembrane helices 2/3" evidence="10">
    <location>
        <begin position="135"/>
        <end position="176"/>
    </location>
</feature>
<feature type="domain" description="Mechanosensitive ion channel MscS C-terminal" evidence="9">
    <location>
        <begin position="250"/>
        <end position="336"/>
    </location>
</feature>
<keyword evidence="12" id="KW-1185">Reference proteome</keyword>
<dbReference type="SUPFAM" id="SSF82689">
    <property type="entry name" value="Mechanosensitive channel protein MscS (YggB), C-terminal domain"/>
    <property type="match status" value="1"/>
</dbReference>
<evidence type="ECO:0000256" key="6">
    <source>
        <dbReference type="ARBA" id="ARBA00023136"/>
    </source>
</evidence>
<dbReference type="Proteomes" id="UP000006556">
    <property type="component" value="Chromosome"/>
</dbReference>
<feature type="transmembrane region" description="Helical" evidence="7">
    <location>
        <begin position="128"/>
        <end position="151"/>
    </location>
</feature>
<dbReference type="Gene3D" id="3.30.70.100">
    <property type="match status" value="1"/>
</dbReference>